<dbReference type="InterPro" id="IPR018357">
    <property type="entry name" value="Hexapep_transf_CS"/>
</dbReference>
<evidence type="ECO:0000256" key="2">
    <source>
        <dbReference type="ARBA" id="ARBA00022737"/>
    </source>
</evidence>
<dbReference type="EMBL" id="MHMT01000023">
    <property type="protein sequence ID" value="OGZ32207.1"/>
    <property type="molecule type" value="Genomic_DNA"/>
</dbReference>
<organism evidence="3 4">
    <name type="scientific">Candidatus Portnoybacteria bacterium RBG_13_40_8</name>
    <dbReference type="NCBI Taxonomy" id="1801990"/>
    <lineage>
        <taxon>Bacteria</taxon>
        <taxon>Candidatus Portnoyibacteriota</taxon>
    </lineage>
</organism>
<keyword evidence="1 3" id="KW-0808">Transferase</keyword>
<dbReference type="InterPro" id="IPR051159">
    <property type="entry name" value="Hexapeptide_acetyltransf"/>
</dbReference>
<evidence type="ECO:0000313" key="4">
    <source>
        <dbReference type="Proteomes" id="UP000177810"/>
    </source>
</evidence>
<protein>
    <submittedName>
        <fullName evidence="3">Acetyltransferase</fullName>
    </submittedName>
</protein>
<dbReference type="Gene3D" id="2.160.10.10">
    <property type="entry name" value="Hexapeptide repeat proteins"/>
    <property type="match status" value="1"/>
</dbReference>
<sequence length="135" mass="14523">MSDRFANWKPPVIEEGKLTKWNWMVQGVKGLKLGNKTDIGAFTYINANHGVEIGDNVQIGSHCSIYSLSTIDSKQGKIVIKENACIGSHSIVMPGVTIGKNSIIGAFTFVNKDVPDDVVAVGVPARIIKKSVGIK</sequence>
<dbReference type="Proteomes" id="UP000177810">
    <property type="component" value="Unassembled WGS sequence"/>
</dbReference>
<keyword evidence="2" id="KW-0677">Repeat</keyword>
<dbReference type="PANTHER" id="PTHR23416">
    <property type="entry name" value="SIALIC ACID SYNTHASE-RELATED"/>
    <property type="match status" value="1"/>
</dbReference>
<evidence type="ECO:0000313" key="3">
    <source>
        <dbReference type="EMBL" id="OGZ32207.1"/>
    </source>
</evidence>
<dbReference type="SUPFAM" id="SSF51161">
    <property type="entry name" value="Trimeric LpxA-like enzymes"/>
    <property type="match status" value="1"/>
</dbReference>
<name>A0A1G2F2Q2_9BACT</name>
<dbReference type="AlphaFoldDB" id="A0A1G2F2Q2"/>
<reference evidence="3 4" key="1">
    <citation type="journal article" date="2016" name="Nat. Commun.">
        <title>Thousands of microbial genomes shed light on interconnected biogeochemical processes in an aquifer system.</title>
        <authorList>
            <person name="Anantharaman K."/>
            <person name="Brown C.T."/>
            <person name="Hug L.A."/>
            <person name="Sharon I."/>
            <person name="Castelle C.J."/>
            <person name="Probst A.J."/>
            <person name="Thomas B.C."/>
            <person name="Singh A."/>
            <person name="Wilkins M.J."/>
            <person name="Karaoz U."/>
            <person name="Brodie E.L."/>
            <person name="Williams K.H."/>
            <person name="Hubbard S.S."/>
            <person name="Banfield J.F."/>
        </authorList>
    </citation>
    <scope>NUCLEOTIDE SEQUENCE [LARGE SCALE GENOMIC DNA]</scope>
</reference>
<proteinExistence type="predicted"/>
<dbReference type="STRING" id="1801990.A2V69_00280"/>
<dbReference type="CDD" id="cd04647">
    <property type="entry name" value="LbH_MAT_like"/>
    <property type="match status" value="1"/>
</dbReference>
<dbReference type="Pfam" id="PF00132">
    <property type="entry name" value="Hexapep"/>
    <property type="match status" value="1"/>
</dbReference>
<dbReference type="GO" id="GO:0016740">
    <property type="term" value="F:transferase activity"/>
    <property type="evidence" value="ECO:0007669"/>
    <property type="project" value="UniProtKB-KW"/>
</dbReference>
<evidence type="ECO:0000256" key="1">
    <source>
        <dbReference type="ARBA" id="ARBA00022679"/>
    </source>
</evidence>
<dbReference type="InterPro" id="IPR001451">
    <property type="entry name" value="Hexapep"/>
</dbReference>
<dbReference type="PROSITE" id="PS00101">
    <property type="entry name" value="HEXAPEP_TRANSFERASES"/>
    <property type="match status" value="1"/>
</dbReference>
<comment type="caution">
    <text evidence="3">The sequence shown here is derived from an EMBL/GenBank/DDBJ whole genome shotgun (WGS) entry which is preliminary data.</text>
</comment>
<accession>A0A1G2F2Q2</accession>
<gene>
    <name evidence="3" type="ORF">A2V69_00280</name>
</gene>
<dbReference type="InterPro" id="IPR011004">
    <property type="entry name" value="Trimer_LpxA-like_sf"/>
</dbReference>